<sequence>FRIYGAYKRRLEDIGSAKQKKTDRGPSYYIVQKSMLGDLFADTVFEGVKSECLLFSDAYRLTDMNASSFKKFYAEGGRYL</sequence>
<comment type="caution">
    <text evidence="1">The sequence shown here is derived from an EMBL/GenBank/DDBJ whole genome shotgun (WGS) entry which is preliminary data.</text>
</comment>
<reference evidence="1" key="1">
    <citation type="submission" date="2023-06" db="EMBL/GenBank/DDBJ databases">
        <authorList>
            <person name="Zeman M."/>
            <person name="Kubasova T."/>
            <person name="Jahodarova E."/>
            <person name="Nykrynova M."/>
            <person name="Rychlik I."/>
        </authorList>
    </citation>
    <scope>NUCLEOTIDE SEQUENCE</scope>
    <source>
        <strain evidence="1">15_COKtk</strain>
    </source>
</reference>
<dbReference type="Proteomes" id="UP001168505">
    <property type="component" value="Unassembled WGS sequence"/>
</dbReference>
<reference evidence="1" key="2">
    <citation type="submission" date="2023-08" db="EMBL/GenBank/DDBJ databases">
        <title>Identification and characterization of horizontal gene transfer across gut microbiota members of farm animals based on homology search.</title>
        <authorList>
            <person name="Schwarzerova J."/>
            <person name="Nykrynova M."/>
            <person name="Jureckova K."/>
            <person name="Cejkova D."/>
            <person name="Rychlik I."/>
        </authorList>
    </citation>
    <scope>NUCLEOTIDE SEQUENCE</scope>
    <source>
        <strain evidence="1">15_COKtk</strain>
    </source>
</reference>
<name>A0AAW7JTR5_9ACTN</name>
<evidence type="ECO:0000313" key="1">
    <source>
        <dbReference type="EMBL" id="MDN0069016.1"/>
    </source>
</evidence>
<protein>
    <submittedName>
        <fullName evidence="1">Uncharacterized protein</fullName>
    </submittedName>
</protein>
<dbReference type="EMBL" id="JAUEIR010000004">
    <property type="protein sequence ID" value="MDN0069016.1"/>
    <property type="molecule type" value="Genomic_DNA"/>
</dbReference>
<proteinExistence type="predicted"/>
<dbReference type="RefSeq" id="WP_289826920.1">
    <property type="nucleotide sequence ID" value="NZ_JAUEIR010000004.1"/>
</dbReference>
<accession>A0AAW7JTR5</accession>
<feature type="non-terminal residue" evidence="1">
    <location>
        <position position="1"/>
    </location>
</feature>
<dbReference type="AlphaFoldDB" id="A0AAW7JTR5"/>
<gene>
    <name evidence="1" type="ORF">QVN40_04780</name>
</gene>
<evidence type="ECO:0000313" key="2">
    <source>
        <dbReference type="Proteomes" id="UP001168505"/>
    </source>
</evidence>
<organism evidence="1 2">
    <name type="scientific">Collinsella ihumii</name>
    <dbReference type="NCBI Taxonomy" id="1720204"/>
    <lineage>
        <taxon>Bacteria</taxon>
        <taxon>Bacillati</taxon>
        <taxon>Actinomycetota</taxon>
        <taxon>Coriobacteriia</taxon>
        <taxon>Coriobacteriales</taxon>
        <taxon>Coriobacteriaceae</taxon>
        <taxon>Collinsella</taxon>
    </lineage>
</organism>